<dbReference type="InterPro" id="IPR013762">
    <property type="entry name" value="Integrase-like_cat_sf"/>
</dbReference>
<comment type="similarity">
    <text evidence="2">Belongs to the 'phage' integrase family.</text>
</comment>
<dbReference type="Pfam" id="PF00589">
    <property type="entry name" value="Phage_integrase"/>
    <property type="match status" value="1"/>
</dbReference>
<dbReference type="GO" id="GO:0006310">
    <property type="term" value="P:DNA recombination"/>
    <property type="evidence" value="ECO:0007669"/>
    <property type="project" value="UniProtKB-KW"/>
</dbReference>
<dbReference type="InterPro" id="IPR050090">
    <property type="entry name" value="Tyrosine_recombinase_XerCD"/>
</dbReference>
<proteinExistence type="inferred from homology"/>
<accession>A0A6L5X2S9</accession>
<dbReference type="InterPro" id="IPR002104">
    <property type="entry name" value="Integrase_catalytic"/>
</dbReference>
<organism evidence="9 10">
    <name type="scientific">Porcincola intestinalis</name>
    <dbReference type="NCBI Taxonomy" id="2606632"/>
    <lineage>
        <taxon>Bacteria</taxon>
        <taxon>Bacillati</taxon>
        <taxon>Bacillota</taxon>
        <taxon>Clostridia</taxon>
        <taxon>Lachnospirales</taxon>
        <taxon>Lachnospiraceae</taxon>
        <taxon>Porcincola</taxon>
    </lineage>
</organism>
<dbReference type="InterPro" id="IPR028259">
    <property type="entry name" value="AP2-like_int_N"/>
</dbReference>
<dbReference type="PROSITE" id="PS51898">
    <property type="entry name" value="TYR_RECOMBINASE"/>
    <property type="match status" value="1"/>
</dbReference>
<dbReference type="Pfam" id="PF14659">
    <property type="entry name" value="Phage_int_SAM_3"/>
    <property type="match status" value="1"/>
</dbReference>
<gene>
    <name evidence="9" type="ORF">FYJ35_01860</name>
</gene>
<dbReference type="Pfam" id="PF14657">
    <property type="entry name" value="Arm-DNA-bind_4"/>
    <property type="match status" value="1"/>
</dbReference>
<evidence type="ECO:0000313" key="10">
    <source>
        <dbReference type="Proteomes" id="UP000481852"/>
    </source>
</evidence>
<keyword evidence="10" id="KW-1185">Reference proteome</keyword>
<dbReference type="SUPFAM" id="SSF56349">
    <property type="entry name" value="DNA breaking-rejoining enzymes"/>
    <property type="match status" value="1"/>
</dbReference>
<dbReference type="PANTHER" id="PTHR30349:SF64">
    <property type="entry name" value="PROPHAGE INTEGRASE INTD-RELATED"/>
    <property type="match status" value="1"/>
</dbReference>
<dbReference type="InterPro" id="IPR011010">
    <property type="entry name" value="DNA_brk_join_enz"/>
</dbReference>
<keyword evidence="5" id="KW-0233">DNA recombination</keyword>
<dbReference type="GO" id="GO:0015074">
    <property type="term" value="P:DNA integration"/>
    <property type="evidence" value="ECO:0007669"/>
    <property type="project" value="UniProtKB-KW"/>
</dbReference>
<evidence type="ECO:0000256" key="6">
    <source>
        <dbReference type="PROSITE-ProRule" id="PRU01248"/>
    </source>
</evidence>
<dbReference type="PANTHER" id="PTHR30349">
    <property type="entry name" value="PHAGE INTEGRASE-RELATED"/>
    <property type="match status" value="1"/>
</dbReference>
<evidence type="ECO:0000259" key="7">
    <source>
        <dbReference type="PROSITE" id="PS51898"/>
    </source>
</evidence>
<dbReference type="InterPro" id="IPR010998">
    <property type="entry name" value="Integrase_recombinase_N"/>
</dbReference>
<keyword evidence="4 6" id="KW-0238">DNA-binding</keyword>
<dbReference type="Gene3D" id="1.10.150.130">
    <property type="match status" value="1"/>
</dbReference>
<evidence type="ECO:0000256" key="4">
    <source>
        <dbReference type="ARBA" id="ARBA00023125"/>
    </source>
</evidence>
<dbReference type="InterPro" id="IPR004107">
    <property type="entry name" value="Integrase_SAM-like_N"/>
</dbReference>
<dbReference type="RefSeq" id="WP_154522282.1">
    <property type="nucleotide sequence ID" value="NZ_VULZ01000001.1"/>
</dbReference>
<dbReference type="Proteomes" id="UP000481852">
    <property type="component" value="Unassembled WGS sequence"/>
</dbReference>
<dbReference type="CDD" id="cd01189">
    <property type="entry name" value="INT_ICEBs1_C_like"/>
    <property type="match status" value="1"/>
</dbReference>
<dbReference type="PROSITE" id="PS51900">
    <property type="entry name" value="CB"/>
    <property type="match status" value="1"/>
</dbReference>
<evidence type="ECO:0000256" key="5">
    <source>
        <dbReference type="ARBA" id="ARBA00023172"/>
    </source>
</evidence>
<name>A0A6L5X2S9_9FIRM</name>
<feature type="domain" description="Tyr recombinase" evidence="7">
    <location>
        <begin position="171"/>
        <end position="416"/>
    </location>
</feature>
<dbReference type="InterPro" id="IPR044068">
    <property type="entry name" value="CB"/>
</dbReference>
<keyword evidence="3" id="KW-0229">DNA integration</keyword>
<evidence type="ECO:0000256" key="2">
    <source>
        <dbReference type="ARBA" id="ARBA00008857"/>
    </source>
</evidence>
<evidence type="ECO:0000256" key="1">
    <source>
        <dbReference type="ARBA" id="ARBA00003283"/>
    </source>
</evidence>
<sequence>MKGGTRKRGKTWSYYFDMGTVNGQRKKKEKGGFSTKKEAEAALAEALNQYNNAGTIFTPSEITVADFLDLWFEQYVKMHCKYNTQTDYIQIIEYHLKPRFGTYKLRTLTAAPIQEYANDLKKQGLARSTLKNIILTLSSALNYAIEPLNYIQYNPVDRIKFPKYEQGEGRQEIHHFIPESDMKQILERFPESSPFYVPIMIGYYTGVRISECFGLTWDHIDFEKQTITIDRQIVKRNFGDVRDSLDKGRERMDKSEWYFQTPKTESSNRVIRYGTTLQKILKRAYRAKQMNRLQLGSHFTDYYLKPETDEKGNTIFRLFGVPHDVPVDLKRADLVCVRSDGSMISTDSFKFVCRVVRHELHIEFNYHSLRHTHATMLIQAGAPIKDVQERLGHADVQTTINRYVHDTDAMKDETVEIFDRITSVS</sequence>
<feature type="domain" description="Core-binding (CB)" evidence="8">
    <location>
        <begin position="62"/>
        <end position="145"/>
    </location>
</feature>
<reference evidence="9 10" key="1">
    <citation type="submission" date="2019-08" db="EMBL/GenBank/DDBJ databases">
        <title>In-depth cultivation of the pig gut microbiome towards novel bacterial diversity and tailored functional studies.</title>
        <authorList>
            <person name="Wylensek D."/>
            <person name="Hitch T.C.A."/>
            <person name="Clavel T."/>
        </authorList>
    </citation>
    <scope>NUCLEOTIDE SEQUENCE [LARGE SCALE GENOMIC DNA]</scope>
    <source>
        <strain evidence="9 10">Oil+RF-744-WCA-WT-11</strain>
    </source>
</reference>
<comment type="function">
    <text evidence="1">Site-specific tyrosine recombinase, which acts by catalyzing the cutting and rejoining of the recombining DNA molecules.</text>
</comment>
<dbReference type="EMBL" id="VULZ01000001">
    <property type="protein sequence ID" value="MSS13797.1"/>
    <property type="molecule type" value="Genomic_DNA"/>
</dbReference>
<dbReference type="GO" id="GO:0003677">
    <property type="term" value="F:DNA binding"/>
    <property type="evidence" value="ECO:0007669"/>
    <property type="project" value="UniProtKB-UniRule"/>
</dbReference>
<dbReference type="Gene3D" id="1.10.443.10">
    <property type="entry name" value="Intergrase catalytic core"/>
    <property type="match status" value="1"/>
</dbReference>
<evidence type="ECO:0000259" key="8">
    <source>
        <dbReference type="PROSITE" id="PS51900"/>
    </source>
</evidence>
<evidence type="ECO:0000313" key="9">
    <source>
        <dbReference type="EMBL" id="MSS13797.1"/>
    </source>
</evidence>
<dbReference type="AlphaFoldDB" id="A0A6L5X2S9"/>
<protein>
    <submittedName>
        <fullName evidence="9">Site-specific integrase</fullName>
    </submittedName>
</protein>
<evidence type="ECO:0000256" key="3">
    <source>
        <dbReference type="ARBA" id="ARBA00022908"/>
    </source>
</evidence>
<comment type="caution">
    <text evidence="9">The sequence shown here is derived from an EMBL/GenBank/DDBJ whole genome shotgun (WGS) entry which is preliminary data.</text>
</comment>